<accession>A0AAV9ZLQ8</accession>
<keyword evidence="2" id="KW-1185">Reference proteome</keyword>
<sequence length="170" mass="19515">MMRVCERYPTLSSAVYRFPTFAIPTLGHPPPSANACYDAGAPSSYYLQHLNVTHIQCRDLCTYAAEWSIKSDPYSSPLRQRVMGESYIEVVFPQQIMDSSVFDFEGDSKFNEIQELLSCEEDTVCFWHSSTGEEQERAWAEPNTHRYRGKEMDGGKRQELLAFCFVKSKL</sequence>
<evidence type="ECO:0000313" key="1">
    <source>
        <dbReference type="EMBL" id="KAK6985153.1"/>
    </source>
</evidence>
<comment type="caution">
    <text evidence="1">The sequence shown here is derived from an EMBL/GenBank/DDBJ whole genome shotgun (WGS) entry which is preliminary data.</text>
</comment>
<protein>
    <submittedName>
        <fullName evidence="1">Uncharacterized protein</fullName>
    </submittedName>
</protein>
<gene>
    <name evidence="1" type="ORF">R3P38DRAFT_3230812</name>
</gene>
<reference evidence="1 2" key="1">
    <citation type="journal article" date="2024" name="J Genomics">
        <title>Draft genome sequencing and assembly of Favolaschia claudopus CIRM-BRFM 2984 isolated from oak limbs.</title>
        <authorList>
            <person name="Navarro D."/>
            <person name="Drula E."/>
            <person name="Chaduli D."/>
            <person name="Cazenave R."/>
            <person name="Ahrendt S."/>
            <person name="Wang J."/>
            <person name="Lipzen A."/>
            <person name="Daum C."/>
            <person name="Barry K."/>
            <person name="Grigoriev I.V."/>
            <person name="Favel A."/>
            <person name="Rosso M.N."/>
            <person name="Martin F."/>
        </authorList>
    </citation>
    <scope>NUCLEOTIDE SEQUENCE [LARGE SCALE GENOMIC DNA]</scope>
    <source>
        <strain evidence="1 2">CIRM-BRFM 2984</strain>
    </source>
</reference>
<dbReference type="AlphaFoldDB" id="A0AAV9ZLQ8"/>
<dbReference type="Proteomes" id="UP001362999">
    <property type="component" value="Unassembled WGS sequence"/>
</dbReference>
<organism evidence="1 2">
    <name type="scientific">Favolaschia claudopus</name>
    <dbReference type="NCBI Taxonomy" id="2862362"/>
    <lineage>
        <taxon>Eukaryota</taxon>
        <taxon>Fungi</taxon>
        <taxon>Dikarya</taxon>
        <taxon>Basidiomycota</taxon>
        <taxon>Agaricomycotina</taxon>
        <taxon>Agaricomycetes</taxon>
        <taxon>Agaricomycetidae</taxon>
        <taxon>Agaricales</taxon>
        <taxon>Marasmiineae</taxon>
        <taxon>Mycenaceae</taxon>
        <taxon>Favolaschia</taxon>
    </lineage>
</organism>
<dbReference type="EMBL" id="JAWWNJ010000132">
    <property type="protein sequence ID" value="KAK6985153.1"/>
    <property type="molecule type" value="Genomic_DNA"/>
</dbReference>
<name>A0AAV9ZLQ8_9AGAR</name>
<proteinExistence type="predicted"/>
<evidence type="ECO:0000313" key="2">
    <source>
        <dbReference type="Proteomes" id="UP001362999"/>
    </source>
</evidence>